<dbReference type="GO" id="GO:0006412">
    <property type="term" value="P:translation"/>
    <property type="evidence" value="ECO:0007669"/>
    <property type="project" value="UniProtKB-UniRule"/>
</dbReference>
<evidence type="ECO:0000256" key="3">
    <source>
        <dbReference type="ARBA" id="ARBA00023274"/>
    </source>
</evidence>
<accession>A0A532V4C1</accession>
<dbReference type="GO" id="GO:0005840">
    <property type="term" value="C:ribosome"/>
    <property type="evidence" value="ECO:0007669"/>
    <property type="project" value="UniProtKB-KW"/>
</dbReference>
<keyword evidence="2 5" id="KW-0689">Ribosomal protein</keyword>
<dbReference type="InterPro" id="IPR036049">
    <property type="entry name" value="Ribosomal_uL29_sf"/>
</dbReference>
<evidence type="ECO:0000256" key="6">
    <source>
        <dbReference type="SAM" id="MobiDB-lite"/>
    </source>
</evidence>
<dbReference type="InterPro" id="IPR001854">
    <property type="entry name" value="Ribosomal_uL29"/>
</dbReference>
<dbReference type="SUPFAM" id="SSF46561">
    <property type="entry name" value="Ribosomal protein L29 (L29p)"/>
    <property type="match status" value="1"/>
</dbReference>
<evidence type="ECO:0000313" key="8">
    <source>
        <dbReference type="Proteomes" id="UP000317778"/>
    </source>
</evidence>
<dbReference type="HAMAP" id="MF_00374">
    <property type="entry name" value="Ribosomal_uL29"/>
    <property type="match status" value="1"/>
</dbReference>
<protein>
    <recommendedName>
        <fullName evidence="4 5">Large ribosomal subunit protein uL29</fullName>
    </recommendedName>
</protein>
<dbReference type="Gene3D" id="1.10.287.310">
    <property type="match status" value="1"/>
</dbReference>
<feature type="compositionally biased region" description="Basic residues" evidence="6">
    <location>
        <begin position="117"/>
        <end position="129"/>
    </location>
</feature>
<feature type="compositionally biased region" description="Low complexity" evidence="6">
    <location>
        <begin position="100"/>
        <end position="114"/>
    </location>
</feature>
<dbReference type="Proteomes" id="UP000317778">
    <property type="component" value="Unassembled WGS sequence"/>
</dbReference>
<dbReference type="GO" id="GO:0003735">
    <property type="term" value="F:structural constituent of ribosome"/>
    <property type="evidence" value="ECO:0007669"/>
    <property type="project" value="InterPro"/>
</dbReference>
<feature type="region of interest" description="Disordered" evidence="6">
    <location>
        <begin position="61"/>
        <end position="129"/>
    </location>
</feature>
<dbReference type="Pfam" id="PF00831">
    <property type="entry name" value="Ribosomal_L29"/>
    <property type="match status" value="1"/>
</dbReference>
<keyword evidence="3 5" id="KW-0687">Ribonucleoprotein</keyword>
<feature type="compositionally biased region" description="Basic and acidic residues" evidence="6">
    <location>
        <begin position="71"/>
        <end position="86"/>
    </location>
</feature>
<evidence type="ECO:0000256" key="4">
    <source>
        <dbReference type="ARBA" id="ARBA00035204"/>
    </source>
</evidence>
<reference evidence="7 8" key="1">
    <citation type="submission" date="2017-06" db="EMBL/GenBank/DDBJ databases">
        <title>Novel microbial phyla capable of carbon fixation and sulfur reduction in deep-sea sediments.</title>
        <authorList>
            <person name="Huang J."/>
            <person name="Baker B."/>
            <person name="Wang Y."/>
        </authorList>
    </citation>
    <scope>NUCLEOTIDE SEQUENCE [LARGE SCALE GENOMIC DNA]</scope>
    <source>
        <strain evidence="7">B3_TA06</strain>
    </source>
</reference>
<organism evidence="7 8">
    <name type="scientific">candidate division TA06 bacterium B3_TA06</name>
    <dbReference type="NCBI Taxonomy" id="2012487"/>
    <lineage>
        <taxon>Bacteria</taxon>
        <taxon>Bacteria division TA06</taxon>
    </lineage>
</organism>
<evidence type="ECO:0000256" key="5">
    <source>
        <dbReference type="HAMAP-Rule" id="MF_00374"/>
    </source>
</evidence>
<sequence length="129" mass="14881">MKASELRSMTREELDHEVRELREEEFRLRLRRPTEELPNALRLRAIRRDIARIQTILREDKLGLIQLPKKSQRETKKAETKPEKKAPAKNSAAKKKTSTKSKASTTKNTTANEASKTKSRSVKTSKGRK</sequence>
<comment type="similarity">
    <text evidence="1 5">Belongs to the universal ribosomal protein uL29 family.</text>
</comment>
<dbReference type="CDD" id="cd00427">
    <property type="entry name" value="Ribosomal_L29_HIP"/>
    <property type="match status" value="1"/>
</dbReference>
<proteinExistence type="inferred from homology"/>
<evidence type="ECO:0000256" key="1">
    <source>
        <dbReference type="ARBA" id="ARBA00009254"/>
    </source>
</evidence>
<name>A0A532V4C1_UNCT6</name>
<evidence type="ECO:0000313" key="7">
    <source>
        <dbReference type="EMBL" id="TKJ41982.1"/>
    </source>
</evidence>
<dbReference type="NCBIfam" id="TIGR00012">
    <property type="entry name" value="L29"/>
    <property type="match status" value="1"/>
</dbReference>
<dbReference type="EMBL" id="NJBO01000012">
    <property type="protein sequence ID" value="TKJ41982.1"/>
    <property type="molecule type" value="Genomic_DNA"/>
</dbReference>
<dbReference type="AlphaFoldDB" id="A0A532V4C1"/>
<dbReference type="GO" id="GO:1990904">
    <property type="term" value="C:ribonucleoprotein complex"/>
    <property type="evidence" value="ECO:0007669"/>
    <property type="project" value="UniProtKB-KW"/>
</dbReference>
<dbReference type="FunFam" id="1.10.287.310:FF:000001">
    <property type="entry name" value="50S ribosomal protein L29"/>
    <property type="match status" value="1"/>
</dbReference>
<gene>
    <name evidence="5" type="primary">rpmC</name>
    <name evidence="7" type="ORF">CEE36_07980</name>
</gene>
<evidence type="ECO:0000256" key="2">
    <source>
        <dbReference type="ARBA" id="ARBA00022980"/>
    </source>
</evidence>
<comment type="caution">
    <text evidence="7">The sequence shown here is derived from an EMBL/GenBank/DDBJ whole genome shotgun (WGS) entry which is preliminary data.</text>
</comment>